<evidence type="ECO:0000313" key="1">
    <source>
        <dbReference type="EMBL" id="TKR94543.1"/>
    </source>
</evidence>
<gene>
    <name evidence="1" type="ORF">L596_008814</name>
</gene>
<keyword evidence="2" id="KW-1185">Reference proteome</keyword>
<protein>
    <submittedName>
        <fullName evidence="1">Uncharacterized protein</fullName>
    </submittedName>
</protein>
<reference evidence="1 2" key="1">
    <citation type="journal article" date="2015" name="Genome Biol.">
        <title>Comparative genomics of Steinernema reveals deeply conserved gene regulatory networks.</title>
        <authorList>
            <person name="Dillman A.R."/>
            <person name="Macchietto M."/>
            <person name="Porter C.F."/>
            <person name="Rogers A."/>
            <person name="Williams B."/>
            <person name="Antoshechkin I."/>
            <person name="Lee M.M."/>
            <person name="Goodwin Z."/>
            <person name="Lu X."/>
            <person name="Lewis E.E."/>
            <person name="Goodrich-Blair H."/>
            <person name="Stock S.P."/>
            <person name="Adams B.J."/>
            <person name="Sternberg P.W."/>
            <person name="Mortazavi A."/>
        </authorList>
    </citation>
    <scope>NUCLEOTIDE SEQUENCE [LARGE SCALE GENOMIC DNA]</scope>
    <source>
        <strain evidence="1 2">ALL</strain>
    </source>
</reference>
<accession>A0A4U5PE40</accession>
<evidence type="ECO:0000313" key="2">
    <source>
        <dbReference type="Proteomes" id="UP000298663"/>
    </source>
</evidence>
<name>A0A4U5PE40_STECR</name>
<dbReference type="Proteomes" id="UP000298663">
    <property type="component" value="Unassembled WGS sequence"/>
</dbReference>
<proteinExistence type="predicted"/>
<dbReference type="AlphaFoldDB" id="A0A4U5PE40"/>
<reference evidence="1 2" key="2">
    <citation type="journal article" date="2019" name="G3 (Bethesda)">
        <title>Hybrid Assembly of the Genome of the Entomopathogenic Nematode Steinernema carpocapsae Identifies the X-Chromosome.</title>
        <authorList>
            <person name="Serra L."/>
            <person name="Macchietto M."/>
            <person name="Macias-Munoz A."/>
            <person name="McGill C.J."/>
            <person name="Rodriguez I.M."/>
            <person name="Rodriguez B."/>
            <person name="Murad R."/>
            <person name="Mortazavi A."/>
        </authorList>
    </citation>
    <scope>NUCLEOTIDE SEQUENCE [LARGE SCALE GENOMIC DNA]</scope>
    <source>
        <strain evidence="1 2">ALL</strain>
    </source>
</reference>
<sequence length="169" mass="19134">MITLQSDLKNHTFVLEDTLDEAAIEGDHRQWILLVTRHKLRGEDSVGRLVLLQRTRHGSSGSAVALLAHVALWRYARICLKAFPLVMDPVLLLVFFARGLLHVCDALLLAHRVPLLGLHVSRFLNGLLHHDELFAEGNLRLDARVGTRCTRTIVVYDQLLQRSNQSHDL</sequence>
<comment type="caution">
    <text evidence="1">The sequence shown here is derived from an EMBL/GenBank/DDBJ whole genome shotgun (WGS) entry which is preliminary data.</text>
</comment>
<organism evidence="1 2">
    <name type="scientific">Steinernema carpocapsae</name>
    <name type="common">Entomopathogenic nematode</name>
    <dbReference type="NCBI Taxonomy" id="34508"/>
    <lineage>
        <taxon>Eukaryota</taxon>
        <taxon>Metazoa</taxon>
        <taxon>Ecdysozoa</taxon>
        <taxon>Nematoda</taxon>
        <taxon>Chromadorea</taxon>
        <taxon>Rhabditida</taxon>
        <taxon>Tylenchina</taxon>
        <taxon>Panagrolaimomorpha</taxon>
        <taxon>Strongyloidoidea</taxon>
        <taxon>Steinernematidae</taxon>
        <taxon>Steinernema</taxon>
    </lineage>
</organism>
<dbReference type="EMBL" id="AZBU02000002">
    <property type="protein sequence ID" value="TKR94543.1"/>
    <property type="molecule type" value="Genomic_DNA"/>
</dbReference>